<dbReference type="SUPFAM" id="SSF89796">
    <property type="entry name" value="CoA-transferase family III (CaiB/BaiF)"/>
    <property type="match status" value="1"/>
</dbReference>
<dbReference type="GO" id="GO:0008410">
    <property type="term" value="F:CoA-transferase activity"/>
    <property type="evidence" value="ECO:0007669"/>
    <property type="project" value="TreeGrafter"/>
</dbReference>
<dbReference type="InterPro" id="IPR044855">
    <property type="entry name" value="CoA-Trfase_III_dom3_sf"/>
</dbReference>
<dbReference type="Gene3D" id="3.40.50.10540">
    <property type="entry name" value="Crotonobetainyl-coa:carnitine coa-transferase, domain 1"/>
    <property type="match status" value="1"/>
</dbReference>
<proteinExistence type="predicted"/>
<dbReference type="Pfam" id="PF02515">
    <property type="entry name" value="CoA_transf_3"/>
    <property type="match status" value="1"/>
</dbReference>
<dbReference type="InterPro" id="IPR023606">
    <property type="entry name" value="CoA-Trfase_III_dom_1_sf"/>
</dbReference>
<gene>
    <name evidence="2" type="ORF">DD235_14930</name>
</gene>
<protein>
    <submittedName>
        <fullName evidence="2">Formyl-CoA transferase</fullName>
    </submittedName>
</protein>
<reference evidence="3" key="1">
    <citation type="submission" date="2018-05" db="EMBL/GenBank/DDBJ databases">
        <authorList>
            <person name="Li Y."/>
        </authorList>
    </citation>
    <scope>NUCLEOTIDE SEQUENCE [LARGE SCALE GENOMIC DNA]</scope>
    <source>
        <strain evidence="3">3d-2-2</strain>
    </source>
</reference>
<comment type="caution">
    <text evidence="2">The sequence shown here is derived from an EMBL/GenBank/DDBJ whole genome shotgun (WGS) entry which is preliminary data.</text>
</comment>
<dbReference type="PANTHER" id="PTHR48207:SF3">
    <property type="entry name" value="SUCCINATE--HYDROXYMETHYLGLUTARATE COA-TRANSFERASE"/>
    <property type="match status" value="1"/>
</dbReference>
<organism evidence="2 3">
    <name type="scientific">Corticimicrobacter populi</name>
    <dbReference type="NCBI Taxonomy" id="2175229"/>
    <lineage>
        <taxon>Bacteria</taxon>
        <taxon>Pseudomonadati</taxon>
        <taxon>Pseudomonadota</taxon>
        <taxon>Betaproteobacteria</taxon>
        <taxon>Burkholderiales</taxon>
        <taxon>Alcaligenaceae</taxon>
        <taxon>Corticimicrobacter</taxon>
    </lineage>
</organism>
<sequence>MSISASPLAPFRVLDLSRVRAGPTCARFLADFGAEVIRIEAPAGVDPNEAMFANRDSGDFQNLHRNKHSLTLNLKQPEGREIFLKLAAEADVVIENWRPDVKTRLGLDYDTLKAVNPRIILASISGFGQTGPYASRPGFDQIIQGMGGLMSVTGFPGQGPVRAGLAVSDASAGLFAALGVLTALLERERSGQGQWVQASLLHAMIAMMDFQAARYLVDGETPVQIGNDHPLTSPMGLFEAADGYLNLGASGDGNWLRLCRALEQPQWLEDPLYATEPRRVEHRAQLNAALNTVFATGTVAHWTRLLNEAGVPAGPVYSIPQVFEDEQVRHLQVAADVTAPDGAIRQLVSQPTVLSRTPATLRTTAPTPGEHTEIILRGLGYDDAGITALRARHIV</sequence>
<evidence type="ECO:0000313" key="2">
    <source>
        <dbReference type="EMBL" id="PWF21543.1"/>
    </source>
</evidence>
<dbReference type="InterPro" id="IPR050483">
    <property type="entry name" value="CoA-transferase_III_domain"/>
</dbReference>
<keyword evidence="3" id="KW-1185">Reference proteome</keyword>
<name>A0A2V1JXB8_9BURK</name>
<dbReference type="RefSeq" id="WP_109062886.1">
    <property type="nucleotide sequence ID" value="NZ_QETA01000007.1"/>
</dbReference>
<evidence type="ECO:0000256" key="1">
    <source>
        <dbReference type="ARBA" id="ARBA00022679"/>
    </source>
</evidence>
<dbReference type="AlphaFoldDB" id="A0A2V1JXB8"/>
<dbReference type="EMBL" id="QETA01000007">
    <property type="protein sequence ID" value="PWF21543.1"/>
    <property type="molecule type" value="Genomic_DNA"/>
</dbReference>
<dbReference type="Proteomes" id="UP000245212">
    <property type="component" value="Unassembled WGS sequence"/>
</dbReference>
<dbReference type="Gene3D" id="3.30.1540.10">
    <property type="entry name" value="formyl-coa transferase, domain 3"/>
    <property type="match status" value="1"/>
</dbReference>
<dbReference type="InterPro" id="IPR003673">
    <property type="entry name" value="CoA-Trfase_fam_III"/>
</dbReference>
<accession>A0A2V1JXB8</accession>
<evidence type="ECO:0000313" key="3">
    <source>
        <dbReference type="Proteomes" id="UP000245212"/>
    </source>
</evidence>
<keyword evidence="1 2" id="KW-0808">Transferase</keyword>
<dbReference type="PANTHER" id="PTHR48207">
    <property type="entry name" value="SUCCINATE--HYDROXYMETHYLGLUTARATE COA-TRANSFERASE"/>
    <property type="match status" value="1"/>
</dbReference>